<reference evidence="1" key="2">
    <citation type="journal article" date="2015" name="Data Brief">
        <title>Shoot transcriptome of the giant reed, Arundo donax.</title>
        <authorList>
            <person name="Barrero R.A."/>
            <person name="Guerrero F.D."/>
            <person name="Moolhuijzen P."/>
            <person name="Goolsby J.A."/>
            <person name="Tidwell J."/>
            <person name="Bellgard S.E."/>
            <person name="Bellgard M.I."/>
        </authorList>
    </citation>
    <scope>NUCLEOTIDE SEQUENCE</scope>
    <source>
        <tissue evidence="1">Shoot tissue taken approximately 20 cm above the soil surface</tissue>
    </source>
</reference>
<dbReference type="AlphaFoldDB" id="A0A0A9G3M6"/>
<dbReference type="EMBL" id="GBRH01179822">
    <property type="protein sequence ID" value="JAE18074.1"/>
    <property type="molecule type" value="Transcribed_RNA"/>
</dbReference>
<reference evidence="1" key="1">
    <citation type="submission" date="2014-09" db="EMBL/GenBank/DDBJ databases">
        <authorList>
            <person name="Magalhaes I.L.F."/>
            <person name="Oliveira U."/>
            <person name="Santos F.R."/>
            <person name="Vidigal T.H.D.A."/>
            <person name="Brescovit A.D."/>
            <person name="Santos A.J."/>
        </authorList>
    </citation>
    <scope>NUCLEOTIDE SEQUENCE</scope>
    <source>
        <tissue evidence="1">Shoot tissue taken approximately 20 cm above the soil surface</tissue>
    </source>
</reference>
<evidence type="ECO:0000313" key="1">
    <source>
        <dbReference type="EMBL" id="JAE18074.1"/>
    </source>
</evidence>
<organism evidence="1">
    <name type="scientific">Arundo donax</name>
    <name type="common">Giant reed</name>
    <name type="synonym">Donax arundinaceus</name>
    <dbReference type="NCBI Taxonomy" id="35708"/>
    <lineage>
        <taxon>Eukaryota</taxon>
        <taxon>Viridiplantae</taxon>
        <taxon>Streptophyta</taxon>
        <taxon>Embryophyta</taxon>
        <taxon>Tracheophyta</taxon>
        <taxon>Spermatophyta</taxon>
        <taxon>Magnoliopsida</taxon>
        <taxon>Liliopsida</taxon>
        <taxon>Poales</taxon>
        <taxon>Poaceae</taxon>
        <taxon>PACMAD clade</taxon>
        <taxon>Arundinoideae</taxon>
        <taxon>Arundineae</taxon>
        <taxon>Arundo</taxon>
    </lineage>
</organism>
<protein>
    <submittedName>
        <fullName evidence="1">Uncharacterized protein</fullName>
    </submittedName>
</protein>
<proteinExistence type="predicted"/>
<name>A0A0A9G3M6_ARUDO</name>
<accession>A0A0A9G3M6</accession>
<sequence length="38" mass="4374">MIKLILGNRRINRSCAVYNDNKNFRLALVSSARPILEN</sequence>